<keyword evidence="3 5" id="KW-0378">Hydrolase</keyword>
<feature type="binding site" evidence="4">
    <location>
        <position position="122"/>
    </location>
    <ligand>
        <name>Mn(2+)</name>
        <dbReference type="ChEBI" id="CHEBI:29035"/>
        <label>1</label>
    </ligand>
</feature>
<name>A0A4R1GED4_9BACT</name>
<dbReference type="PROSITE" id="PS51409">
    <property type="entry name" value="ARGINASE_2"/>
    <property type="match status" value="1"/>
</dbReference>
<feature type="binding site" evidence="4">
    <location>
        <position position="197"/>
    </location>
    <ligand>
        <name>Mn(2+)</name>
        <dbReference type="ChEBI" id="CHEBI:29035"/>
        <label>1</label>
    </ligand>
</feature>
<comment type="cofactor">
    <cofactor evidence="4">
        <name>Mn(2+)</name>
        <dbReference type="ChEBI" id="CHEBI:29035"/>
    </cofactor>
    <text evidence="4">Binds 2 manganese ions per subunit.</text>
</comment>
<feature type="binding site" evidence="4">
    <location>
        <position position="118"/>
    </location>
    <ligand>
        <name>Mn(2+)</name>
        <dbReference type="ChEBI" id="CHEBI:29035"/>
        <label>1</label>
    </ligand>
</feature>
<comment type="similarity">
    <text evidence="1">Belongs to the arginase family. Agmatinase subfamily.</text>
</comment>
<feature type="binding site" evidence="4">
    <location>
        <position position="95"/>
    </location>
    <ligand>
        <name>Mn(2+)</name>
        <dbReference type="ChEBI" id="CHEBI:29035"/>
        <label>1</label>
    </ligand>
</feature>
<dbReference type="Proteomes" id="UP000295777">
    <property type="component" value="Unassembled WGS sequence"/>
</dbReference>
<keyword evidence="4" id="KW-0464">Manganese</keyword>
<dbReference type="GO" id="GO:0008783">
    <property type="term" value="F:agmatinase activity"/>
    <property type="evidence" value="ECO:0007669"/>
    <property type="project" value="TreeGrafter"/>
</dbReference>
<evidence type="ECO:0000256" key="1">
    <source>
        <dbReference type="ARBA" id="ARBA00009227"/>
    </source>
</evidence>
<evidence type="ECO:0000313" key="6">
    <source>
        <dbReference type="EMBL" id="TCK05150.1"/>
    </source>
</evidence>
<dbReference type="InterPro" id="IPR023696">
    <property type="entry name" value="Ureohydrolase_dom_sf"/>
</dbReference>
<feature type="binding site" evidence="4">
    <location>
        <position position="195"/>
    </location>
    <ligand>
        <name>Mn(2+)</name>
        <dbReference type="ChEBI" id="CHEBI:29035"/>
        <label>1</label>
    </ligand>
</feature>
<dbReference type="InterPro" id="IPR005925">
    <property type="entry name" value="Agmatinase-rel"/>
</dbReference>
<sequence>MEFLCASSEGKITLFGIPFDSTTCFRPGTRFGPDGVRFFSENLEDYSPELDKSLQDVAFRDVGNVEVPATPEGMIKAVESFMESVEIPVMIGGEHSVTYPVVKSLVERYGELTVVQFDAHADLRDEYTGTKFSHACVMRRILEFGCHLIQVGIRSGTREEFELMKSCERITFLKTPKELPIVLGDVNTPIYFTIDIDFFDPAFAPGTGTPEPGGFSPLEFFEAIYKLPPALNVVGFDVVEISPPLDPSGITQMLGAKVVRELILKFWG</sequence>
<dbReference type="PIRSF" id="PIRSF036979">
    <property type="entry name" value="Arginase"/>
    <property type="match status" value="1"/>
</dbReference>
<dbReference type="CDD" id="cd11593">
    <property type="entry name" value="Agmatinase-like_2"/>
    <property type="match status" value="1"/>
</dbReference>
<evidence type="ECO:0000313" key="7">
    <source>
        <dbReference type="Proteomes" id="UP000295777"/>
    </source>
</evidence>
<dbReference type="GO" id="GO:0046872">
    <property type="term" value="F:metal ion binding"/>
    <property type="evidence" value="ECO:0007669"/>
    <property type="project" value="UniProtKB-KW"/>
</dbReference>
<dbReference type="Pfam" id="PF00491">
    <property type="entry name" value="Arginase"/>
    <property type="match status" value="1"/>
</dbReference>
<organism evidence="6 7">
    <name type="scientific">Phorcysia thermohydrogeniphila</name>
    <dbReference type="NCBI Taxonomy" id="936138"/>
    <lineage>
        <taxon>Bacteria</taxon>
        <taxon>Pseudomonadati</taxon>
        <taxon>Aquificota</taxon>
        <taxon>Aquificia</taxon>
        <taxon>Desulfurobacteriales</taxon>
        <taxon>Desulfurobacteriaceae</taxon>
        <taxon>Phorcysia</taxon>
    </lineage>
</organism>
<dbReference type="InterPro" id="IPR020855">
    <property type="entry name" value="Ureohydrolase_Mn_BS"/>
</dbReference>
<evidence type="ECO:0000256" key="4">
    <source>
        <dbReference type="PIRSR" id="PIRSR036979-1"/>
    </source>
</evidence>
<dbReference type="PANTHER" id="PTHR11358:SF26">
    <property type="entry name" value="GUANIDINO ACID HYDROLASE, MITOCHONDRIAL"/>
    <property type="match status" value="1"/>
</dbReference>
<accession>A0A4R1GED4</accession>
<evidence type="ECO:0000256" key="2">
    <source>
        <dbReference type="ARBA" id="ARBA00022723"/>
    </source>
</evidence>
<keyword evidence="2 4" id="KW-0479">Metal-binding</keyword>
<reference evidence="6 7" key="1">
    <citation type="submission" date="2019-03" db="EMBL/GenBank/DDBJ databases">
        <title>Genomic Encyclopedia of Archaeal and Bacterial Type Strains, Phase II (KMG-II): from individual species to whole genera.</title>
        <authorList>
            <person name="Goeker M."/>
        </authorList>
    </citation>
    <scope>NUCLEOTIDE SEQUENCE [LARGE SCALE GENOMIC DNA]</scope>
    <source>
        <strain evidence="6 7">DSM 24425</strain>
    </source>
</reference>
<comment type="caution">
    <text evidence="6">The sequence shown here is derived from an EMBL/GenBank/DDBJ whole genome shotgun (WGS) entry which is preliminary data.</text>
</comment>
<feature type="binding site" evidence="4">
    <location>
        <position position="120"/>
    </location>
    <ligand>
        <name>Mn(2+)</name>
        <dbReference type="ChEBI" id="CHEBI:29035"/>
        <label>1</label>
    </ligand>
</feature>
<dbReference type="InterPro" id="IPR006035">
    <property type="entry name" value="Ureohydrolase"/>
</dbReference>
<gene>
    <name evidence="6" type="ORF">CLV27_0569</name>
</gene>
<keyword evidence="7" id="KW-1185">Reference proteome</keyword>
<dbReference type="SUPFAM" id="SSF52768">
    <property type="entry name" value="Arginase/deacetylase"/>
    <property type="match status" value="1"/>
</dbReference>
<proteinExistence type="inferred from homology"/>
<dbReference type="PROSITE" id="PS01053">
    <property type="entry name" value="ARGINASE_1"/>
    <property type="match status" value="1"/>
</dbReference>
<dbReference type="Gene3D" id="3.40.800.10">
    <property type="entry name" value="Ureohydrolase domain"/>
    <property type="match status" value="1"/>
</dbReference>
<dbReference type="PANTHER" id="PTHR11358">
    <property type="entry name" value="ARGINASE/AGMATINASE"/>
    <property type="match status" value="1"/>
</dbReference>
<dbReference type="NCBIfam" id="TIGR01230">
    <property type="entry name" value="agmatinase"/>
    <property type="match status" value="1"/>
</dbReference>
<dbReference type="GO" id="GO:0033389">
    <property type="term" value="P:putrescine biosynthetic process from arginine, via agmatine"/>
    <property type="evidence" value="ECO:0007669"/>
    <property type="project" value="TreeGrafter"/>
</dbReference>
<protein>
    <submittedName>
        <fullName evidence="6">Agmatinase</fullName>
    </submittedName>
</protein>
<dbReference type="OrthoDB" id="9788689at2"/>
<evidence type="ECO:0000256" key="5">
    <source>
        <dbReference type="RuleBase" id="RU003684"/>
    </source>
</evidence>
<dbReference type="RefSeq" id="WP_132525611.1">
    <property type="nucleotide sequence ID" value="NZ_SMFV01000002.1"/>
</dbReference>
<dbReference type="AlphaFoldDB" id="A0A4R1GED4"/>
<dbReference type="EMBL" id="SMFV01000002">
    <property type="protein sequence ID" value="TCK05150.1"/>
    <property type="molecule type" value="Genomic_DNA"/>
</dbReference>
<evidence type="ECO:0000256" key="3">
    <source>
        <dbReference type="ARBA" id="ARBA00022801"/>
    </source>
</evidence>